<evidence type="ECO:0008006" key="3">
    <source>
        <dbReference type="Google" id="ProtNLM"/>
    </source>
</evidence>
<evidence type="ECO:0000313" key="1">
    <source>
        <dbReference type="EMBL" id="MBA2890978.1"/>
    </source>
</evidence>
<sequence>MTLPADPPADLLASVRGDAAPVDHNARSIAALAANPGCDRRAVLDAAGVDKDRTAARLGFPARFGQSTFAITRARAFEAQVKAGGAAELARLVGERLGLGPVTARYEDLRGADAATRAAVTGDAAGPALHDHPLLGVEIAGQRVTLDPDVVLFAAGGRFHVVAIKSFPVIDGQADGRKVAAAAREAAVYTHALTELAGTGRVSHEVVLVCPENFANRPTATLVDVRKQLGVLRRQLSRLTRAADLVPEGVSFDPGNEHLERDIACIGARYAPECMAACELAFFCRHEAHGSTDRLGRTVRDEVGGIAGIEAVLALADGGDPAGHPEIAELLRFARSVREEILIPAGGDR</sequence>
<comment type="caution">
    <text evidence="1">The sequence shown here is derived from an EMBL/GenBank/DDBJ whole genome shotgun (WGS) entry which is preliminary data.</text>
</comment>
<name>A0A7W0HPK9_9ACTN</name>
<organism evidence="1 2">
    <name type="scientific">Nonomuraea soli</name>
    <dbReference type="NCBI Taxonomy" id="1032476"/>
    <lineage>
        <taxon>Bacteria</taxon>
        <taxon>Bacillati</taxon>
        <taxon>Actinomycetota</taxon>
        <taxon>Actinomycetes</taxon>
        <taxon>Streptosporangiales</taxon>
        <taxon>Streptosporangiaceae</taxon>
        <taxon>Nonomuraea</taxon>
    </lineage>
</organism>
<gene>
    <name evidence="1" type="ORF">HNR30_002319</name>
</gene>
<evidence type="ECO:0000313" key="2">
    <source>
        <dbReference type="Proteomes" id="UP000530928"/>
    </source>
</evidence>
<protein>
    <recommendedName>
        <fullName evidence="3">Secreted protein</fullName>
    </recommendedName>
</protein>
<dbReference type="EMBL" id="JACDUR010000002">
    <property type="protein sequence ID" value="MBA2890978.1"/>
    <property type="molecule type" value="Genomic_DNA"/>
</dbReference>
<proteinExistence type="predicted"/>
<keyword evidence="2" id="KW-1185">Reference proteome</keyword>
<dbReference type="Proteomes" id="UP000530928">
    <property type="component" value="Unassembled WGS sequence"/>
</dbReference>
<dbReference type="AlphaFoldDB" id="A0A7W0HPK9"/>
<accession>A0A7W0HPK9</accession>
<reference evidence="1 2" key="1">
    <citation type="submission" date="2020-07" db="EMBL/GenBank/DDBJ databases">
        <title>Genomic Encyclopedia of Type Strains, Phase IV (KMG-IV): sequencing the most valuable type-strain genomes for metagenomic binning, comparative biology and taxonomic classification.</title>
        <authorList>
            <person name="Goeker M."/>
        </authorList>
    </citation>
    <scope>NUCLEOTIDE SEQUENCE [LARGE SCALE GENOMIC DNA]</scope>
    <source>
        <strain evidence="1 2">DSM 45533</strain>
    </source>
</reference>
<dbReference type="RefSeq" id="WP_312894349.1">
    <property type="nucleotide sequence ID" value="NZ_BAABAM010000012.1"/>
</dbReference>